<evidence type="ECO:0000256" key="4">
    <source>
        <dbReference type="ARBA" id="ARBA00023163"/>
    </source>
</evidence>
<keyword evidence="3" id="KW-0731">Sigma factor</keyword>
<dbReference type="NCBIfam" id="TIGR02937">
    <property type="entry name" value="sigma70-ECF"/>
    <property type="match status" value="1"/>
</dbReference>
<gene>
    <name evidence="7" type="ORF">C1280_28550</name>
</gene>
<reference evidence="7 8" key="1">
    <citation type="submission" date="2018-01" db="EMBL/GenBank/DDBJ databases">
        <title>G. obscuriglobus.</title>
        <authorList>
            <person name="Franke J."/>
            <person name="Blomberg W."/>
            <person name="Selmecki A."/>
        </authorList>
    </citation>
    <scope>NUCLEOTIDE SEQUENCE [LARGE SCALE GENOMIC DNA]</scope>
    <source>
        <strain evidence="7 8">DSM 5831</strain>
    </source>
</reference>
<feature type="domain" description="RNA polymerase sigma factor 70 region 4 type 2" evidence="6">
    <location>
        <begin position="136"/>
        <end position="188"/>
    </location>
</feature>
<dbReference type="Pfam" id="PF08281">
    <property type="entry name" value="Sigma70_r4_2"/>
    <property type="match status" value="1"/>
</dbReference>
<dbReference type="KEGG" id="gog:C1280_28550"/>
<dbReference type="Proteomes" id="UP000245802">
    <property type="component" value="Chromosome"/>
</dbReference>
<dbReference type="InterPro" id="IPR013325">
    <property type="entry name" value="RNA_pol_sigma_r2"/>
</dbReference>
<evidence type="ECO:0000256" key="3">
    <source>
        <dbReference type="ARBA" id="ARBA00023082"/>
    </source>
</evidence>
<dbReference type="SUPFAM" id="SSF82171">
    <property type="entry name" value="DPP6 N-terminal domain-like"/>
    <property type="match status" value="1"/>
</dbReference>
<dbReference type="InterPro" id="IPR039425">
    <property type="entry name" value="RNA_pol_sigma-70-like"/>
</dbReference>
<dbReference type="SUPFAM" id="SSF88946">
    <property type="entry name" value="Sigma2 domain of RNA polymerase sigma factors"/>
    <property type="match status" value="1"/>
</dbReference>
<evidence type="ECO:0000313" key="8">
    <source>
        <dbReference type="Proteomes" id="UP000245802"/>
    </source>
</evidence>
<proteinExistence type="inferred from homology"/>
<dbReference type="InterPro" id="IPR013249">
    <property type="entry name" value="RNA_pol_sigma70_r4_t2"/>
</dbReference>
<evidence type="ECO:0000313" key="7">
    <source>
        <dbReference type="EMBL" id="AWM40543.1"/>
    </source>
</evidence>
<dbReference type="EMBL" id="CP025958">
    <property type="protein sequence ID" value="AWM40543.1"/>
    <property type="molecule type" value="Genomic_DNA"/>
</dbReference>
<keyword evidence="8" id="KW-1185">Reference proteome</keyword>
<keyword evidence="2" id="KW-0805">Transcription regulation</keyword>
<dbReference type="AlphaFoldDB" id="A0A2Z3H3F1"/>
<dbReference type="InterPro" id="IPR036388">
    <property type="entry name" value="WH-like_DNA-bd_sf"/>
</dbReference>
<dbReference type="Gene3D" id="1.10.1740.10">
    <property type="match status" value="1"/>
</dbReference>
<evidence type="ECO:0000256" key="1">
    <source>
        <dbReference type="ARBA" id="ARBA00010641"/>
    </source>
</evidence>
<sequence>MSQSVLTAAVTRVRRAARADSADGELVTRFGATGDPDAFAELVRRHGPMVSAVCRRVTRHRHDAEDAFQAAFLVLARKAGELDPPGAVGGWLFGVAVNTARAARRRSARRYARESLTAAPPEAGGCEPEPDFDTRAAVAEAVAELPERYRALVVACDLRGEPQAVVARRLGLPVGTVYSRLSSARRLLAERLRRRGVGAASGAAALGALAPDAAALPPISDCPSASVTELTEAIMAQGSTLKWKLAACVVLVGVTLGLGAEPFKPAAVPAPAPRPADESRLVLRFGGHVRFLKPDGTEVARVTAADAVKAGADMPTQSLSLGLSSSEGIRAVRSEEFGLCGRAAPDGRLPLETRKGLYLLTSGTPPVVAPVKAAKGDAALFASGEVPPIVAWSADGKRAVGCRLKHPLFSTPVYEHVLIDLAAGTTTALNLPKNHKVVDWSADGWFLTIGEERLGYLKGWSVTSQALCKVSANGRISEVLATYSFTGDWTQNGEWLNTAALSPDGTRVACLVNTTEPVGEKKEPLLGLKITAFDLAKKERVAVLHEERSKRVAGRSSNRLPYALNWAPDGSRLAFLCFSHDYQSDALASSGWHVGVVGADGTGAKTVFSSDFPGGKGMPTTAQLDWR</sequence>
<organism evidence="7 8">
    <name type="scientific">Gemmata obscuriglobus</name>
    <dbReference type="NCBI Taxonomy" id="114"/>
    <lineage>
        <taxon>Bacteria</taxon>
        <taxon>Pseudomonadati</taxon>
        <taxon>Planctomycetota</taxon>
        <taxon>Planctomycetia</taxon>
        <taxon>Gemmatales</taxon>
        <taxon>Gemmataceae</taxon>
        <taxon>Gemmata</taxon>
    </lineage>
</organism>
<dbReference type="Gene3D" id="2.120.10.30">
    <property type="entry name" value="TolB, C-terminal domain"/>
    <property type="match status" value="1"/>
</dbReference>
<comment type="similarity">
    <text evidence="1">Belongs to the sigma-70 factor family. ECF subfamily.</text>
</comment>
<dbReference type="RefSeq" id="WP_010045883.1">
    <property type="nucleotide sequence ID" value="NZ_CP025958.1"/>
</dbReference>
<name>A0A2Z3H3F1_9BACT</name>
<dbReference type="PANTHER" id="PTHR43133:SF51">
    <property type="entry name" value="RNA POLYMERASE SIGMA FACTOR"/>
    <property type="match status" value="1"/>
</dbReference>
<keyword evidence="4" id="KW-0804">Transcription</keyword>
<dbReference type="GO" id="GO:0006352">
    <property type="term" value="P:DNA-templated transcription initiation"/>
    <property type="evidence" value="ECO:0007669"/>
    <property type="project" value="InterPro"/>
</dbReference>
<evidence type="ECO:0000256" key="2">
    <source>
        <dbReference type="ARBA" id="ARBA00023015"/>
    </source>
</evidence>
<evidence type="ECO:0000259" key="5">
    <source>
        <dbReference type="Pfam" id="PF04542"/>
    </source>
</evidence>
<dbReference type="OrthoDB" id="284744at2"/>
<dbReference type="Pfam" id="PF04542">
    <property type="entry name" value="Sigma70_r2"/>
    <property type="match status" value="1"/>
</dbReference>
<dbReference type="GO" id="GO:0003677">
    <property type="term" value="F:DNA binding"/>
    <property type="evidence" value="ECO:0007669"/>
    <property type="project" value="InterPro"/>
</dbReference>
<dbReference type="InterPro" id="IPR014284">
    <property type="entry name" value="RNA_pol_sigma-70_dom"/>
</dbReference>
<dbReference type="InterPro" id="IPR013324">
    <property type="entry name" value="RNA_pol_sigma_r3/r4-like"/>
</dbReference>
<protein>
    <submittedName>
        <fullName evidence="7">Sigma-70 family RNA polymerase sigma factor</fullName>
    </submittedName>
</protein>
<feature type="domain" description="RNA polymerase sigma-70 region 2" evidence="5">
    <location>
        <begin position="42"/>
        <end position="109"/>
    </location>
</feature>
<dbReference type="PANTHER" id="PTHR43133">
    <property type="entry name" value="RNA POLYMERASE ECF-TYPE SIGMA FACTO"/>
    <property type="match status" value="1"/>
</dbReference>
<dbReference type="GO" id="GO:0016987">
    <property type="term" value="F:sigma factor activity"/>
    <property type="evidence" value="ECO:0007669"/>
    <property type="project" value="UniProtKB-KW"/>
</dbReference>
<dbReference type="Gene3D" id="1.10.10.10">
    <property type="entry name" value="Winged helix-like DNA-binding domain superfamily/Winged helix DNA-binding domain"/>
    <property type="match status" value="1"/>
</dbReference>
<accession>A0A2Z3H3F1</accession>
<dbReference type="InterPro" id="IPR007627">
    <property type="entry name" value="RNA_pol_sigma70_r2"/>
</dbReference>
<dbReference type="SUPFAM" id="SSF88659">
    <property type="entry name" value="Sigma3 and sigma4 domains of RNA polymerase sigma factors"/>
    <property type="match status" value="1"/>
</dbReference>
<dbReference type="InterPro" id="IPR011042">
    <property type="entry name" value="6-blade_b-propeller_TolB-like"/>
</dbReference>
<evidence type="ECO:0000259" key="6">
    <source>
        <dbReference type="Pfam" id="PF08281"/>
    </source>
</evidence>